<evidence type="ECO:0000313" key="4">
    <source>
        <dbReference type="Proteomes" id="UP001289374"/>
    </source>
</evidence>
<comment type="pathway">
    <text evidence="1">Protein modification; protein glycosylation.</text>
</comment>
<keyword evidence="4" id="KW-1185">Reference proteome</keyword>
<keyword evidence="3" id="KW-0328">Glycosyltransferase</keyword>
<gene>
    <name evidence="3" type="ORF">Sango_0528000</name>
</gene>
<dbReference type="SUPFAM" id="SSF53756">
    <property type="entry name" value="UDP-Glycosyltransferase/glycogen phosphorylase"/>
    <property type="match status" value="1"/>
</dbReference>
<name>A0AAE2C1E4_9LAMI</name>
<evidence type="ECO:0000256" key="2">
    <source>
        <dbReference type="SAM" id="MobiDB-lite"/>
    </source>
</evidence>
<dbReference type="InterPro" id="IPR001503">
    <property type="entry name" value="Glyco_trans_10"/>
</dbReference>
<dbReference type="GO" id="GO:0016020">
    <property type="term" value="C:membrane"/>
    <property type="evidence" value="ECO:0007669"/>
    <property type="project" value="InterPro"/>
</dbReference>
<sequence>MEGNFRSEAPPRSADVGCAEELNRSSSDASALTAENCKDILHPSSDARLDDSKTWTDEKHSLYLEYLEVSFVKHLHQSMGLLAPYSEQNKRDKDISQMRTIGVHNTLEQYGCQEKVNCKGRDPVSHASVDSRAPLNRPGAYRFKRMGMHCPSVSADLPELFTVCGTEICRKGIISHGSETCSHHFSADSQFHGDSYGLMREGSDQNFVDEDNQYKSNPMSRAKRLKTALTDSSSHDQVSCHGTRIEGTFAIQVKVISEDEVLHIFQTFPDGNVPSTSYSSPSSNSNNKIWSKFVPVLVGLVVVAEILFLGPLDMAKDGDILNSGDEPFYHSTVTKPSPEYSELGQDRGFEAEDGCQLWLEKVDSVPYSRDFEKDPIFIAGYQEELKSCAVKCTYGYESGKKPDAVIGVPQESATNVLRSMESAVYYAENDIAMARRKGYSVVMTTSLSSDVPVGYFSWAEYDIMAPVQPKTESALAAAFISNCGARNFRLQALVALENANITIDSYGGCHHNRDGREVLSCGYWCPNIQDFAPSPGSVLHINEVKDVNSVAKRMKYLAENPSAYNESLRSDNLTLDAMSSAVLLKFKYLKHIPVWKPERPESLKGGDEFKIYRIYPIGKTQRQALYSFRFEGDSDFRNHIESHPCAKFEVILV</sequence>
<dbReference type="GO" id="GO:0008417">
    <property type="term" value="F:fucosyltransferase activity"/>
    <property type="evidence" value="ECO:0007669"/>
    <property type="project" value="InterPro"/>
</dbReference>
<comment type="caution">
    <text evidence="3">The sequence shown here is derived from an EMBL/GenBank/DDBJ whole genome shotgun (WGS) entry which is preliminary data.</text>
</comment>
<organism evidence="3 4">
    <name type="scientific">Sesamum angolense</name>
    <dbReference type="NCBI Taxonomy" id="2727404"/>
    <lineage>
        <taxon>Eukaryota</taxon>
        <taxon>Viridiplantae</taxon>
        <taxon>Streptophyta</taxon>
        <taxon>Embryophyta</taxon>
        <taxon>Tracheophyta</taxon>
        <taxon>Spermatophyta</taxon>
        <taxon>Magnoliopsida</taxon>
        <taxon>eudicotyledons</taxon>
        <taxon>Gunneridae</taxon>
        <taxon>Pentapetalae</taxon>
        <taxon>asterids</taxon>
        <taxon>lamiids</taxon>
        <taxon>Lamiales</taxon>
        <taxon>Pedaliaceae</taxon>
        <taxon>Sesamum</taxon>
    </lineage>
</organism>
<dbReference type="InterPro" id="IPR038577">
    <property type="entry name" value="GT10-like_C_sf"/>
</dbReference>
<dbReference type="Proteomes" id="UP001289374">
    <property type="component" value="Unassembled WGS sequence"/>
</dbReference>
<protein>
    <submittedName>
        <fullName evidence="3">Fucosyltransferase-like protein</fullName>
    </submittedName>
</protein>
<dbReference type="PANTHER" id="PTHR11929">
    <property type="entry name" value="ALPHA- 1,3 -FUCOSYLTRANSFERASE"/>
    <property type="match status" value="1"/>
</dbReference>
<keyword evidence="3" id="KW-0808">Transferase</keyword>
<dbReference type="EMBL" id="JACGWL010000003">
    <property type="protein sequence ID" value="KAK4405215.1"/>
    <property type="molecule type" value="Genomic_DNA"/>
</dbReference>
<feature type="region of interest" description="Disordered" evidence="2">
    <location>
        <begin position="1"/>
        <end position="30"/>
    </location>
</feature>
<evidence type="ECO:0000313" key="3">
    <source>
        <dbReference type="EMBL" id="KAK4405215.1"/>
    </source>
</evidence>
<proteinExistence type="predicted"/>
<reference evidence="3" key="1">
    <citation type="submission" date="2020-06" db="EMBL/GenBank/DDBJ databases">
        <authorList>
            <person name="Li T."/>
            <person name="Hu X."/>
            <person name="Zhang T."/>
            <person name="Song X."/>
            <person name="Zhang H."/>
            <person name="Dai N."/>
            <person name="Sheng W."/>
            <person name="Hou X."/>
            <person name="Wei L."/>
        </authorList>
    </citation>
    <scope>NUCLEOTIDE SEQUENCE</scope>
    <source>
        <strain evidence="3">K16</strain>
        <tissue evidence="3">Leaf</tissue>
    </source>
</reference>
<accession>A0AAE2C1E4</accession>
<reference evidence="3" key="2">
    <citation type="journal article" date="2024" name="Plant">
        <title>Genomic evolution and insights into agronomic trait innovations of Sesamum species.</title>
        <authorList>
            <person name="Miao H."/>
            <person name="Wang L."/>
            <person name="Qu L."/>
            <person name="Liu H."/>
            <person name="Sun Y."/>
            <person name="Le M."/>
            <person name="Wang Q."/>
            <person name="Wei S."/>
            <person name="Zheng Y."/>
            <person name="Lin W."/>
            <person name="Duan Y."/>
            <person name="Cao H."/>
            <person name="Xiong S."/>
            <person name="Wang X."/>
            <person name="Wei L."/>
            <person name="Li C."/>
            <person name="Ma Q."/>
            <person name="Ju M."/>
            <person name="Zhao R."/>
            <person name="Li G."/>
            <person name="Mu C."/>
            <person name="Tian Q."/>
            <person name="Mei H."/>
            <person name="Zhang T."/>
            <person name="Gao T."/>
            <person name="Zhang H."/>
        </authorList>
    </citation>
    <scope>NUCLEOTIDE SEQUENCE</scope>
    <source>
        <strain evidence="3">K16</strain>
    </source>
</reference>
<dbReference type="Gene3D" id="3.40.50.11660">
    <property type="entry name" value="Glycosyl transferase family 10, C-terminal domain"/>
    <property type="match status" value="1"/>
</dbReference>
<evidence type="ECO:0000256" key="1">
    <source>
        <dbReference type="ARBA" id="ARBA00004922"/>
    </source>
</evidence>
<dbReference type="AlphaFoldDB" id="A0AAE2C1E4"/>
<dbReference type="PANTHER" id="PTHR11929:SF220">
    <property type="entry name" value="FUCOSYLTRANSFERASE"/>
    <property type="match status" value="1"/>
</dbReference>